<feature type="region of interest" description="Disordered" evidence="5">
    <location>
        <begin position="1"/>
        <end position="42"/>
    </location>
</feature>
<dbReference type="Pfam" id="PF00172">
    <property type="entry name" value="Zn_clus"/>
    <property type="match status" value="1"/>
</dbReference>
<keyword evidence="8" id="KW-1185">Reference proteome</keyword>
<dbReference type="GO" id="GO:0008270">
    <property type="term" value="F:zinc ion binding"/>
    <property type="evidence" value="ECO:0007669"/>
    <property type="project" value="InterPro"/>
</dbReference>
<keyword evidence="3" id="KW-0804">Transcription</keyword>
<reference evidence="7" key="2">
    <citation type="journal article" date="2023" name="IMA Fungus">
        <title>Comparative genomic study of the Penicillium genus elucidates a diverse pangenome and 15 lateral gene transfer events.</title>
        <authorList>
            <person name="Petersen C."/>
            <person name="Sorensen T."/>
            <person name="Nielsen M.R."/>
            <person name="Sondergaard T.E."/>
            <person name="Sorensen J.L."/>
            <person name="Fitzpatrick D.A."/>
            <person name="Frisvad J.C."/>
            <person name="Nielsen K.L."/>
        </authorList>
    </citation>
    <scope>NUCLEOTIDE SEQUENCE</scope>
    <source>
        <strain evidence="7">IBT 30761</strain>
    </source>
</reference>
<dbReference type="InterPro" id="IPR053187">
    <property type="entry name" value="Notoamide_regulator"/>
</dbReference>
<accession>A0A9W9K1N4</accession>
<dbReference type="GeneID" id="81359958"/>
<evidence type="ECO:0000256" key="3">
    <source>
        <dbReference type="ARBA" id="ARBA00023163"/>
    </source>
</evidence>
<evidence type="ECO:0000256" key="2">
    <source>
        <dbReference type="ARBA" id="ARBA00023125"/>
    </source>
</evidence>
<evidence type="ECO:0000313" key="8">
    <source>
        <dbReference type="Proteomes" id="UP001149074"/>
    </source>
</evidence>
<dbReference type="AlphaFoldDB" id="A0A9W9K1N4"/>
<evidence type="ECO:0000256" key="1">
    <source>
        <dbReference type="ARBA" id="ARBA00023015"/>
    </source>
</evidence>
<dbReference type="SMART" id="SM00066">
    <property type="entry name" value="GAL4"/>
    <property type="match status" value="1"/>
</dbReference>
<reference evidence="7" key="1">
    <citation type="submission" date="2022-11" db="EMBL/GenBank/DDBJ databases">
        <authorList>
            <person name="Petersen C."/>
        </authorList>
    </citation>
    <scope>NUCLEOTIDE SEQUENCE</scope>
    <source>
        <strain evidence="7">IBT 30761</strain>
    </source>
</reference>
<protein>
    <recommendedName>
        <fullName evidence="6">Zn(2)-C6 fungal-type domain-containing protein</fullName>
    </recommendedName>
</protein>
<evidence type="ECO:0000256" key="5">
    <source>
        <dbReference type="SAM" id="MobiDB-lite"/>
    </source>
</evidence>
<proteinExistence type="predicted"/>
<evidence type="ECO:0000313" key="7">
    <source>
        <dbReference type="EMBL" id="KAJ5089803.1"/>
    </source>
</evidence>
<dbReference type="Gene3D" id="4.10.240.10">
    <property type="entry name" value="Zn(2)-C6 fungal-type DNA-binding domain"/>
    <property type="match status" value="1"/>
</dbReference>
<dbReference type="GO" id="GO:0003677">
    <property type="term" value="F:DNA binding"/>
    <property type="evidence" value="ECO:0007669"/>
    <property type="project" value="UniProtKB-KW"/>
</dbReference>
<name>A0A9W9K1N4_9EURO</name>
<dbReference type="RefSeq" id="XP_056471785.1">
    <property type="nucleotide sequence ID" value="XM_056620979.1"/>
</dbReference>
<keyword evidence="1" id="KW-0805">Transcription regulation</keyword>
<dbReference type="InterPro" id="IPR036864">
    <property type="entry name" value="Zn2-C6_fun-type_DNA-bd_sf"/>
</dbReference>
<dbReference type="Proteomes" id="UP001149074">
    <property type="component" value="Unassembled WGS sequence"/>
</dbReference>
<comment type="caution">
    <text evidence="7">The sequence shown here is derived from an EMBL/GenBank/DDBJ whole genome shotgun (WGS) entry which is preliminary data.</text>
</comment>
<dbReference type="SUPFAM" id="SSF57701">
    <property type="entry name" value="Zn2/Cys6 DNA-binding domain"/>
    <property type="match status" value="1"/>
</dbReference>
<evidence type="ECO:0000259" key="6">
    <source>
        <dbReference type="SMART" id="SM00066"/>
    </source>
</evidence>
<feature type="compositionally biased region" description="Pro residues" evidence="5">
    <location>
        <begin position="157"/>
        <end position="177"/>
    </location>
</feature>
<feature type="compositionally biased region" description="Low complexity" evidence="5">
    <location>
        <begin position="178"/>
        <end position="192"/>
    </location>
</feature>
<keyword evidence="2" id="KW-0238">DNA-binding</keyword>
<dbReference type="OrthoDB" id="4356994at2759"/>
<dbReference type="InterPro" id="IPR001138">
    <property type="entry name" value="Zn2Cys6_DnaBD"/>
</dbReference>
<feature type="compositionally biased region" description="Low complexity" evidence="5">
    <location>
        <begin position="142"/>
        <end position="156"/>
    </location>
</feature>
<gene>
    <name evidence="7" type="ORF">N7532_008487</name>
</gene>
<dbReference type="CDD" id="cd00067">
    <property type="entry name" value="GAL4"/>
    <property type="match status" value="1"/>
</dbReference>
<feature type="domain" description="Zn(2)-C6 fungal-type" evidence="6">
    <location>
        <begin position="42"/>
        <end position="84"/>
    </location>
</feature>
<organism evidence="7 8">
    <name type="scientific">Penicillium argentinense</name>
    <dbReference type="NCBI Taxonomy" id="1131581"/>
    <lineage>
        <taxon>Eukaryota</taxon>
        <taxon>Fungi</taxon>
        <taxon>Dikarya</taxon>
        <taxon>Ascomycota</taxon>
        <taxon>Pezizomycotina</taxon>
        <taxon>Eurotiomycetes</taxon>
        <taxon>Eurotiomycetidae</taxon>
        <taxon>Eurotiales</taxon>
        <taxon>Aspergillaceae</taxon>
        <taxon>Penicillium</taxon>
    </lineage>
</organism>
<dbReference type="PANTHER" id="PTHR47256:SF9">
    <property type="entry name" value="ZN(II)2CYS6 TRANSCRIPTION FACTOR (EUROFUNG)"/>
    <property type="match status" value="1"/>
</dbReference>
<evidence type="ECO:0000256" key="4">
    <source>
        <dbReference type="ARBA" id="ARBA00023242"/>
    </source>
</evidence>
<sequence>MGDLGRPFRPIAPRTMPPGGGPGGDKPPGGGNGVPPEEGKMKRASTACKECQKRRTRCSGMPCTECVAHGRECVTDELSDRRRKAAAKKTQEELADLRGFVEQVLDIFRSNDETHLQHFINTVRAGASTEQIRATVEQLRGQRQSQQPQQQQHPQQSQPPQPQAPILPHPHQGPPNPVTDMDPNMMNPNMGNYYSPHPQH</sequence>
<dbReference type="GO" id="GO:0000981">
    <property type="term" value="F:DNA-binding transcription factor activity, RNA polymerase II-specific"/>
    <property type="evidence" value="ECO:0007669"/>
    <property type="project" value="InterPro"/>
</dbReference>
<feature type="compositionally biased region" description="Gly residues" evidence="5">
    <location>
        <begin position="21"/>
        <end position="33"/>
    </location>
</feature>
<keyword evidence="4" id="KW-0539">Nucleus</keyword>
<dbReference type="PANTHER" id="PTHR47256">
    <property type="entry name" value="ZN(II)2CYS6 TRANSCRIPTION FACTOR (EUROFUNG)-RELATED"/>
    <property type="match status" value="1"/>
</dbReference>
<dbReference type="EMBL" id="JAPQKI010000009">
    <property type="protein sequence ID" value="KAJ5089803.1"/>
    <property type="molecule type" value="Genomic_DNA"/>
</dbReference>
<feature type="region of interest" description="Disordered" evidence="5">
    <location>
        <begin position="139"/>
        <end position="200"/>
    </location>
</feature>